<dbReference type="AlphaFoldDB" id="I3TT77"/>
<geneLocation type="plasmid" evidence="2 3">
    <name>pTM1</name>
</geneLocation>
<evidence type="ECO:0000256" key="1">
    <source>
        <dbReference type="SAM" id="SignalP"/>
    </source>
</evidence>
<name>I3TT77_TISMK</name>
<feature type="chain" id="PRO_5003679935" evidence="1">
    <location>
        <begin position="43"/>
        <end position="124"/>
    </location>
</feature>
<dbReference type="HOGENOM" id="CLU_2002870_0_0_5"/>
<keyword evidence="3" id="KW-1185">Reference proteome</keyword>
<sequence>MSLIAYAPARHVVIGPRVTAALTVTAALAAAALLIIPTPAAAQACPGNGTDIRVVSVSGNIDPALVGRSGKEVSLKEVCIDGVNYSRRFVRVERVQTDVVSKVCGATLAQNGAPRTGSNLGNGC</sequence>
<dbReference type="EMBL" id="CP003237">
    <property type="protein sequence ID" value="AFK55965.1"/>
    <property type="molecule type" value="Genomic_DNA"/>
</dbReference>
<organism evidence="2 3">
    <name type="scientific">Tistrella mobilis (strain KA081020-065)</name>
    <dbReference type="NCBI Taxonomy" id="1110502"/>
    <lineage>
        <taxon>Bacteria</taxon>
        <taxon>Pseudomonadati</taxon>
        <taxon>Pseudomonadota</taxon>
        <taxon>Alphaproteobacteria</taxon>
        <taxon>Geminicoccales</taxon>
        <taxon>Geminicoccaceae</taxon>
        <taxon>Tistrella</taxon>
    </lineage>
</organism>
<evidence type="ECO:0000313" key="2">
    <source>
        <dbReference type="EMBL" id="AFK55965.1"/>
    </source>
</evidence>
<dbReference type="Proteomes" id="UP000005258">
    <property type="component" value="Plasmid pTM1"/>
</dbReference>
<dbReference type="KEGG" id="tmo:TMO_a0562"/>
<accession>I3TT77</accession>
<keyword evidence="2" id="KW-0614">Plasmid</keyword>
<evidence type="ECO:0000313" key="3">
    <source>
        <dbReference type="Proteomes" id="UP000005258"/>
    </source>
</evidence>
<reference evidence="2 3" key="1">
    <citation type="journal article" date="2012" name="J. Am. Chem. Soc.">
        <title>Bacterial biosynthesis and maturation of the didemnin anti-cancer agents.</title>
        <authorList>
            <person name="Xu Y."/>
            <person name="Kersten R.D."/>
            <person name="Nam S.J."/>
            <person name="Lu L."/>
            <person name="Al-Suwailem A.M."/>
            <person name="Zheng H."/>
            <person name="Fenical W."/>
            <person name="Dorrestein P.C."/>
            <person name="Moore B.S."/>
            <person name="Qian P.Y."/>
        </authorList>
    </citation>
    <scope>NUCLEOTIDE SEQUENCE [LARGE SCALE GENOMIC DNA]</scope>
    <source>
        <strain evidence="2 3">KA081020-065</strain>
    </source>
</reference>
<dbReference type="RefSeq" id="WP_014747642.1">
    <property type="nucleotide sequence ID" value="NC_017957.2"/>
</dbReference>
<keyword evidence="1" id="KW-0732">Signal</keyword>
<gene>
    <name evidence="2" type="ordered locus">TMO_a0562</name>
</gene>
<feature type="signal peptide" evidence="1">
    <location>
        <begin position="1"/>
        <end position="42"/>
    </location>
</feature>
<proteinExistence type="predicted"/>
<protein>
    <submittedName>
        <fullName evidence="2">Uncharacterized protein</fullName>
    </submittedName>
</protein>